<dbReference type="Proteomes" id="UP000716291">
    <property type="component" value="Unassembled WGS sequence"/>
</dbReference>
<name>A0A9P6WV53_RHIOR</name>
<gene>
    <name evidence="2" type="ORF">G6F64_013784</name>
</gene>
<feature type="compositionally biased region" description="Polar residues" evidence="1">
    <location>
        <begin position="32"/>
        <end position="43"/>
    </location>
</feature>
<reference evidence="2" key="1">
    <citation type="journal article" date="2020" name="Microb. Genom.">
        <title>Genetic diversity of clinical and environmental Mucorales isolates obtained from an investigation of mucormycosis cases among solid organ transplant recipients.</title>
        <authorList>
            <person name="Nguyen M.H."/>
            <person name="Kaul D."/>
            <person name="Muto C."/>
            <person name="Cheng S.J."/>
            <person name="Richter R.A."/>
            <person name="Bruno V.M."/>
            <person name="Liu G."/>
            <person name="Beyhan S."/>
            <person name="Sundermann A.J."/>
            <person name="Mounaud S."/>
            <person name="Pasculle A.W."/>
            <person name="Nierman W.C."/>
            <person name="Driscoll E."/>
            <person name="Cumbie R."/>
            <person name="Clancy C.J."/>
            <person name="Dupont C.L."/>
        </authorList>
    </citation>
    <scope>NUCLEOTIDE SEQUENCE</scope>
    <source>
        <strain evidence="2">GL11</strain>
    </source>
</reference>
<feature type="compositionally biased region" description="Low complexity" evidence="1">
    <location>
        <begin position="86"/>
        <end position="103"/>
    </location>
</feature>
<sequence>MEDQHVEDDTKRMVFSNQDVEKIHQARYESSILRNATSSQPRGFSNGWGNRGRAQFRGRGFGNKFSQKPFFWRGRGRGFFNPPTINNDSNNQSFSTSTNNNNQ</sequence>
<dbReference type="AlphaFoldDB" id="A0A9P6WV53"/>
<dbReference type="EMBL" id="JAANQT010006405">
    <property type="protein sequence ID" value="KAG1291502.1"/>
    <property type="molecule type" value="Genomic_DNA"/>
</dbReference>
<keyword evidence="3" id="KW-1185">Reference proteome</keyword>
<accession>A0A9P6WV53</accession>
<comment type="caution">
    <text evidence="2">The sequence shown here is derived from an EMBL/GenBank/DDBJ whole genome shotgun (WGS) entry which is preliminary data.</text>
</comment>
<evidence type="ECO:0000256" key="1">
    <source>
        <dbReference type="SAM" id="MobiDB-lite"/>
    </source>
</evidence>
<protein>
    <submittedName>
        <fullName evidence="2">Uncharacterized protein</fullName>
    </submittedName>
</protein>
<evidence type="ECO:0000313" key="2">
    <source>
        <dbReference type="EMBL" id="KAG1291502.1"/>
    </source>
</evidence>
<evidence type="ECO:0000313" key="3">
    <source>
        <dbReference type="Proteomes" id="UP000716291"/>
    </source>
</evidence>
<organism evidence="2 3">
    <name type="scientific">Rhizopus oryzae</name>
    <name type="common">Mucormycosis agent</name>
    <name type="synonym">Rhizopus arrhizus var. delemar</name>
    <dbReference type="NCBI Taxonomy" id="64495"/>
    <lineage>
        <taxon>Eukaryota</taxon>
        <taxon>Fungi</taxon>
        <taxon>Fungi incertae sedis</taxon>
        <taxon>Mucoromycota</taxon>
        <taxon>Mucoromycotina</taxon>
        <taxon>Mucoromycetes</taxon>
        <taxon>Mucorales</taxon>
        <taxon>Mucorineae</taxon>
        <taxon>Rhizopodaceae</taxon>
        <taxon>Rhizopus</taxon>
    </lineage>
</organism>
<feature type="region of interest" description="Disordered" evidence="1">
    <location>
        <begin position="31"/>
        <end position="103"/>
    </location>
</feature>
<proteinExistence type="predicted"/>